<name>A0A8H4VZ47_9HELO</name>
<keyword evidence="2" id="KW-1185">Reference proteome</keyword>
<evidence type="ECO:0000313" key="2">
    <source>
        <dbReference type="Proteomes" id="UP000566819"/>
    </source>
</evidence>
<accession>A0A8H4VZ47</accession>
<dbReference type="EMBL" id="JAAMPI010001443">
    <property type="protein sequence ID" value="KAF4625184.1"/>
    <property type="molecule type" value="Genomic_DNA"/>
</dbReference>
<gene>
    <name evidence="1" type="ORF">G7Y89_g12985</name>
</gene>
<reference evidence="1 2" key="1">
    <citation type="submission" date="2020-03" db="EMBL/GenBank/DDBJ databases">
        <title>Draft Genome Sequence of Cudoniella acicularis.</title>
        <authorList>
            <person name="Buettner E."/>
            <person name="Kellner H."/>
        </authorList>
    </citation>
    <scope>NUCLEOTIDE SEQUENCE [LARGE SCALE GENOMIC DNA]</scope>
    <source>
        <strain evidence="1 2">DSM 108380</strain>
    </source>
</reference>
<proteinExistence type="predicted"/>
<organism evidence="1 2">
    <name type="scientific">Cudoniella acicularis</name>
    <dbReference type="NCBI Taxonomy" id="354080"/>
    <lineage>
        <taxon>Eukaryota</taxon>
        <taxon>Fungi</taxon>
        <taxon>Dikarya</taxon>
        <taxon>Ascomycota</taxon>
        <taxon>Pezizomycotina</taxon>
        <taxon>Leotiomycetes</taxon>
        <taxon>Helotiales</taxon>
        <taxon>Tricladiaceae</taxon>
        <taxon>Cudoniella</taxon>
    </lineage>
</organism>
<evidence type="ECO:0000313" key="1">
    <source>
        <dbReference type="EMBL" id="KAF4625184.1"/>
    </source>
</evidence>
<dbReference type="Proteomes" id="UP000566819">
    <property type="component" value="Unassembled WGS sequence"/>
</dbReference>
<sequence>MTPRIQEYSRAALTVTVKPEWLLDIDTGSGRIFSGCYSRSLCHARSVAQQPIQLHDSTSPQPRHSIPFPVSAGRRAFARLPHCLKAPSLGSSIAKPTSCRACRHNSRVRLLFGKSNADAGLAEVSALSSQTQCLETRRRASVGSRDEAMLINPELAIGLRQGKSKDWEVLPGCRCKELPGSLPTFCNSTKAAVSSTRRSIPRPFFGGPMIGQ</sequence>
<protein>
    <submittedName>
        <fullName evidence="1">Uncharacterized protein</fullName>
    </submittedName>
</protein>
<dbReference type="AlphaFoldDB" id="A0A8H4VZ47"/>
<comment type="caution">
    <text evidence="1">The sequence shown here is derived from an EMBL/GenBank/DDBJ whole genome shotgun (WGS) entry which is preliminary data.</text>
</comment>